<dbReference type="SUPFAM" id="SSF90123">
    <property type="entry name" value="ABC transporter transmembrane region"/>
    <property type="match status" value="1"/>
</dbReference>
<comment type="caution">
    <text evidence="6">The sequence shown here is derived from an EMBL/GenBank/DDBJ whole genome shotgun (WGS) entry which is preliminary data.</text>
</comment>
<evidence type="ECO:0000256" key="5">
    <source>
        <dbReference type="SAM" id="MobiDB-lite"/>
    </source>
</evidence>
<protein>
    <submittedName>
        <fullName evidence="6">Uncharacterized protein</fullName>
    </submittedName>
</protein>
<evidence type="ECO:0000256" key="2">
    <source>
        <dbReference type="ARBA" id="ARBA00022692"/>
    </source>
</evidence>
<reference evidence="7" key="1">
    <citation type="journal article" date="2019" name="Int. J. Syst. Evol. Microbiol.">
        <title>The Global Catalogue of Microorganisms (GCM) 10K type strain sequencing project: providing services to taxonomists for standard genome sequencing and annotation.</title>
        <authorList>
            <consortium name="The Broad Institute Genomics Platform"/>
            <consortium name="The Broad Institute Genome Sequencing Center for Infectious Disease"/>
            <person name="Wu L."/>
            <person name="Ma J."/>
        </authorList>
    </citation>
    <scope>NUCLEOTIDE SEQUENCE [LARGE SCALE GENOMIC DNA]</scope>
    <source>
        <strain evidence="7">CCUG 59778</strain>
    </source>
</reference>
<gene>
    <name evidence="6" type="ORF">ACFPM7_16820</name>
</gene>
<dbReference type="RefSeq" id="WP_378248567.1">
    <property type="nucleotide sequence ID" value="NZ_JBHSKF010000007.1"/>
</dbReference>
<accession>A0ABW0EMQ5</accession>
<keyword evidence="3" id="KW-1133">Transmembrane helix</keyword>
<dbReference type="Proteomes" id="UP001596157">
    <property type="component" value="Unassembled WGS sequence"/>
</dbReference>
<feature type="region of interest" description="Disordered" evidence="5">
    <location>
        <begin position="67"/>
        <end position="87"/>
    </location>
</feature>
<evidence type="ECO:0000256" key="3">
    <source>
        <dbReference type="ARBA" id="ARBA00022989"/>
    </source>
</evidence>
<name>A0ABW0EMQ5_9PSEU</name>
<keyword evidence="4" id="KW-0472">Membrane</keyword>
<keyword evidence="7" id="KW-1185">Reference proteome</keyword>
<comment type="subcellular location">
    <subcellularLocation>
        <location evidence="1">Cell membrane</location>
        <topology evidence="1">Multi-pass membrane protein</topology>
    </subcellularLocation>
</comment>
<evidence type="ECO:0000313" key="6">
    <source>
        <dbReference type="EMBL" id="MFC5288722.1"/>
    </source>
</evidence>
<evidence type="ECO:0000256" key="1">
    <source>
        <dbReference type="ARBA" id="ARBA00004651"/>
    </source>
</evidence>
<keyword evidence="2" id="KW-0812">Transmembrane</keyword>
<proteinExistence type="predicted"/>
<evidence type="ECO:0000313" key="7">
    <source>
        <dbReference type="Proteomes" id="UP001596157"/>
    </source>
</evidence>
<sequence length="129" mass="13003">MAAQRGTALRVLLAGTTAVLAVDGELGAAEAVALIVVIVRFLEPFTTLSELAPAVESARGTLSHLDTVRKAPTDPPAEAHATEPPAAPVIEFDSVTVRCGETTVLDDLSCTIAAGATTGRPSPAESAGA</sequence>
<evidence type="ECO:0000256" key="4">
    <source>
        <dbReference type="ARBA" id="ARBA00023136"/>
    </source>
</evidence>
<dbReference type="EMBL" id="JBHSKF010000007">
    <property type="protein sequence ID" value="MFC5288722.1"/>
    <property type="molecule type" value="Genomic_DNA"/>
</dbReference>
<organism evidence="6 7">
    <name type="scientific">Actinokineospora guangxiensis</name>
    <dbReference type="NCBI Taxonomy" id="1490288"/>
    <lineage>
        <taxon>Bacteria</taxon>
        <taxon>Bacillati</taxon>
        <taxon>Actinomycetota</taxon>
        <taxon>Actinomycetes</taxon>
        <taxon>Pseudonocardiales</taxon>
        <taxon>Pseudonocardiaceae</taxon>
        <taxon>Actinokineospora</taxon>
    </lineage>
</organism>
<dbReference type="InterPro" id="IPR036640">
    <property type="entry name" value="ABC1_TM_sf"/>
</dbReference>